<dbReference type="PROSITE" id="PS50137">
    <property type="entry name" value="DS_RBD"/>
    <property type="match status" value="5"/>
</dbReference>
<dbReference type="GO" id="GO:0032839">
    <property type="term" value="C:dendrite cytoplasm"/>
    <property type="evidence" value="ECO:0007669"/>
    <property type="project" value="GOC"/>
</dbReference>
<evidence type="ECO:0000256" key="1">
    <source>
        <dbReference type="ARBA" id="ARBA00022737"/>
    </source>
</evidence>
<feature type="domain" description="DRBM" evidence="6">
    <location>
        <begin position="124"/>
        <end position="220"/>
    </location>
</feature>
<name>A0A1E1X8M3_9ACAR</name>
<dbReference type="GO" id="GO:0006633">
    <property type="term" value="P:fatty acid biosynthetic process"/>
    <property type="evidence" value="ECO:0007669"/>
    <property type="project" value="UniProtKB-KW"/>
</dbReference>
<feature type="non-terminal residue" evidence="7">
    <location>
        <position position="769"/>
    </location>
</feature>
<dbReference type="EMBL" id="GFAC01003578">
    <property type="protein sequence ID" value="JAT95610.1"/>
    <property type="molecule type" value="mRNA"/>
</dbReference>
<dbReference type="InterPro" id="IPR014720">
    <property type="entry name" value="dsRBD_dom"/>
</dbReference>
<feature type="transmembrane region" description="Helical" evidence="5">
    <location>
        <begin position="652"/>
        <end position="678"/>
    </location>
</feature>
<dbReference type="GO" id="GO:0003725">
    <property type="term" value="F:double-stranded RNA binding"/>
    <property type="evidence" value="ECO:0007669"/>
    <property type="project" value="TreeGrafter"/>
</dbReference>
<dbReference type="CDD" id="cd19860">
    <property type="entry name" value="DSRM_STAU_rpt4"/>
    <property type="match status" value="1"/>
</dbReference>
<dbReference type="PANTHER" id="PTHR46054">
    <property type="entry name" value="MATERNAL EFFECT PROTEIN STAUFEN"/>
    <property type="match status" value="1"/>
</dbReference>
<feature type="domain" description="DRBM" evidence="6">
    <location>
        <begin position="40"/>
        <end position="108"/>
    </location>
</feature>
<dbReference type="CDD" id="cd19857">
    <property type="entry name" value="DSRM_STAU_rpt1"/>
    <property type="match status" value="1"/>
</dbReference>
<evidence type="ECO:0000313" key="7">
    <source>
        <dbReference type="EMBL" id="JAT95610.1"/>
    </source>
</evidence>
<evidence type="ECO:0000259" key="6">
    <source>
        <dbReference type="PROSITE" id="PS50137"/>
    </source>
</evidence>
<dbReference type="Gene3D" id="3.30.160.20">
    <property type="match status" value="5"/>
</dbReference>
<dbReference type="Pfam" id="PF16482">
    <property type="entry name" value="Staufen_C"/>
    <property type="match status" value="1"/>
</dbReference>
<keyword evidence="1" id="KW-0677">Repeat</keyword>
<dbReference type="SUPFAM" id="SSF54768">
    <property type="entry name" value="dsRNA-binding domain-like"/>
    <property type="match status" value="5"/>
</dbReference>
<reference evidence="7" key="1">
    <citation type="journal article" date="2017" name="Front. Cell. Infect. Microbiol.">
        <title>The Distinct Transcriptional Response of the Midgut of Amblyomma sculptum and Amblyomma aureolatum Ticks to Rickettsia rickettsii Correlates to Their Differences in Susceptibility to Infection.</title>
        <authorList>
            <person name="Martins L.A."/>
            <person name="Galletti M.F.B.M."/>
            <person name="Ribeiro J.M."/>
            <person name="Fujita A."/>
            <person name="Costa F.B."/>
            <person name="Labruna M.B."/>
            <person name="Daffre S."/>
            <person name="Fogaca A.C."/>
        </authorList>
    </citation>
    <scope>NUCLEOTIDE SEQUENCE</scope>
</reference>
<feature type="region of interest" description="Disordered" evidence="4">
    <location>
        <begin position="433"/>
        <end position="478"/>
    </location>
</feature>
<dbReference type="SMART" id="SM00358">
    <property type="entry name" value="DSRM"/>
    <property type="match status" value="5"/>
</dbReference>
<evidence type="ECO:0000256" key="3">
    <source>
        <dbReference type="PROSITE-ProRule" id="PRU00266"/>
    </source>
</evidence>
<accession>A0A1E1X8M3</accession>
<dbReference type="GO" id="GO:0007281">
    <property type="term" value="P:germ cell development"/>
    <property type="evidence" value="ECO:0007669"/>
    <property type="project" value="TreeGrafter"/>
</dbReference>
<feature type="transmembrane region" description="Helical" evidence="5">
    <location>
        <begin position="698"/>
        <end position="716"/>
    </location>
</feature>
<feature type="region of interest" description="Disordered" evidence="4">
    <location>
        <begin position="1"/>
        <end position="36"/>
    </location>
</feature>
<feature type="region of interest" description="Disordered" evidence="4">
    <location>
        <begin position="316"/>
        <end position="347"/>
    </location>
</feature>
<organism evidence="7">
    <name type="scientific">Amblyomma aureolatum</name>
    <dbReference type="NCBI Taxonomy" id="187763"/>
    <lineage>
        <taxon>Eukaryota</taxon>
        <taxon>Metazoa</taxon>
        <taxon>Ecdysozoa</taxon>
        <taxon>Arthropoda</taxon>
        <taxon>Chelicerata</taxon>
        <taxon>Arachnida</taxon>
        <taxon>Acari</taxon>
        <taxon>Parasitiformes</taxon>
        <taxon>Ixodida</taxon>
        <taxon>Ixodoidea</taxon>
        <taxon>Ixodidae</taxon>
        <taxon>Amblyomminae</taxon>
        <taxon>Amblyomma</taxon>
    </lineage>
</organism>
<feature type="compositionally biased region" description="Basic residues" evidence="4">
    <location>
        <begin position="337"/>
        <end position="347"/>
    </location>
</feature>
<dbReference type="GO" id="GO:0010494">
    <property type="term" value="C:cytoplasmic stress granule"/>
    <property type="evidence" value="ECO:0007669"/>
    <property type="project" value="TreeGrafter"/>
</dbReference>
<feature type="compositionally biased region" description="Polar residues" evidence="4">
    <location>
        <begin position="22"/>
        <end position="33"/>
    </location>
</feature>
<keyword evidence="5" id="KW-0472">Membrane</keyword>
<protein>
    <submittedName>
        <fullName evidence="7">Putative staufen</fullName>
    </submittedName>
</protein>
<feature type="region of interest" description="Disordered" evidence="4">
    <location>
        <begin position="221"/>
        <end position="243"/>
    </location>
</feature>
<feature type="compositionally biased region" description="Low complexity" evidence="4">
    <location>
        <begin position="459"/>
        <end position="468"/>
    </location>
</feature>
<dbReference type="CDD" id="cd19859">
    <property type="entry name" value="DSRM_STAU_rpt3"/>
    <property type="match status" value="1"/>
</dbReference>
<dbReference type="FunFam" id="3.30.160.20:FF:000007">
    <property type="entry name" value="Double-stranded RNA-binding protein Staufen homolog 1"/>
    <property type="match status" value="2"/>
</dbReference>
<keyword evidence="5" id="KW-1133">Transmembrane helix</keyword>
<feature type="transmembrane region" description="Helical" evidence="5">
    <location>
        <begin position="751"/>
        <end position="768"/>
    </location>
</feature>
<dbReference type="Pfam" id="PF00035">
    <property type="entry name" value="dsrm"/>
    <property type="match status" value="3"/>
</dbReference>
<dbReference type="GO" id="GO:0043025">
    <property type="term" value="C:neuronal cell body"/>
    <property type="evidence" value="ECO:0007669"/>
    <property type="project" value="TreeGrafter"/>
</dbReference>
<dbReference type="CDD" id="cd19861">
    <property type="entry name" value="DSRM_STAU_rpt5"/>
    <property type="match status" value="1"/>
</dbReference>
<keyword evidence="2 3" id="KW-0694">RNA-binding</keyword>
<keyword evidence="5" id="KW-0812">Transmembrane</keyword>
<evidence type="ECO:0000256" key="2">
    <source>
        <dbReference type="ARBA" id="ARBA00022884"/>
    </source>
</evidence>
<dbReference type="PANTHER" id="PTHR46054:SF3">
    <property type="entry name" value="MATERNAL EFFECT PROTEIN STAUFEN"/>
    <property type="match status" value="1"/>
</dbReference>
<evidence type="ECO:0000256" key="4">
    <source>
        <dbReference type="SAM" id="MobiDB-lite"/>
    </source>
</evidence>
<dbReference type="GO" id="GO:0009922">
    <property type="term" value="F:fatty acid elongase activity"/>
    <property type="evidence" value="ECO:0007669"/>
    <property type="project" value="InterPro"/>
</dbReference>
<dbReference type="GO" id="GO:0035418">
    <property type="term" value="P:protein localization to synapse"/>
    <property type="evidence" value="ECO:0007669"/>
    <property type="project" value="TreeGrafter"/>
</dbReference>
<dbReference type="InterPro" id="IPR032478">
    <property type="entry name" value="Staufen_C"/>
</dbReference>
<dbReference type="GO" id="GO:0003729">
    <property type="term" value="F:mRNA binding"/>
    <property type="evidence" value="ECO:0007669"/>
    <property type="project" value="TreeGrafter"/>
</dbReference>
<sequence>MLSSSPSGECAPAEQEGPSPPSCNGEQPTTAVANNKEKKTPMCLVNELARFNKVGLQYRLVDESGPPHKKSFTVVLRLAGHEEYQATGSSIKRAQHAAAQRALDETSLARPVSRAPQRAQGPLTPTVELNALAMKRGELAAYRVVELPRRAYIPAFNFQGMCHSTRGSCLYSPHYRHMGTAPGGYCATLDVGPRRFHGEGPTEQAARHAAAQQALAQLRHLPLRPPPPPQQTGAATDADTAGDELKSPVSLVHELALKRGLSVVFQVVQESGPPHMRTFRTRCTVGELSAEGEGNGKKASKKEAAQGVLEQLRKLPALEPPPGPVVVSTGPGNAQLMKRRAPPKKRARNLVRDQQAAAPPCEVNPISRLIQIQQAKKEMEPTYVLVSERGDPRQREFVLQCKLGNLTAQGVGPNKKTAKRLAAEAMLQRLGYSRPPATSQVGGGAAATVDGTEQPPPSSAASNATAATRGVVSPLSPRGGRQLVPGLLLVPGHGAAGAGTAAAGCGVGGSGSGGTRMASAGDLQASSAIAKELLDKGVSPTAEALRQTAPVTAAPVRPKQQLLYLAEVLGFQVQFTDFPKGNKQDFLSLVTLNTSPPQVSHGAGSSLEASHDEAALAVLRTLYVYGVKVLGPRAMKGREPFSIQSLVLAYNLFMVINCAFFLIEFVRLAFIMNGYSVLLQEVDTTTRPATMRLVNLSWWYFMFRIFEFTETFFFVLRKKFGQVSGLHVVHHCVIAWNMWLCVTYGVQAQTIFVTCMNTLVHLVMYTYYF</sequence>
<evidence type="ECO:0000256" key="5">
    <source>
        <dbReference type="SAM" id="Phobius"/>
    </source>
</evidence>
<feature type="domain" description="DRBM" evidence="6">
    <location>
        <begin position="364"/>
        <end position="432"/>
    </location>
</feature>
<dbReference type="AlphaFoldDB" id="A0A1E1X8M3"/>
<dbReference type="InterPro" id="IPR051740">
    <property type="entry name" value="DRBM-containing_protein"/>
</dbReference>
<dbReference type="GO" id="GO:0098964">
    <property type="term" value="P:anterograde dendritic transport of messenger ribonucleoprotein complex"/>
    <property type="evidence" value="ECO:0007669"/>
    <property type="project" value="TreeGrafter"/>
</dbReference>
<dbReference type="GO" id="GO:0008298">
    <property type="term" value="P:intracellular mRNA localization"/>
    <property type="evidence" value="ECO:0007669"/>
    <property type="project" value="TreeGrafter"/>
</dbReference>
<feature type="domain" description="DRBM" evidence="6">
    <location>
        <begin position="557"/>
        <end position="624"/>
    </location>
</feature>
<dbReference type="GO" id="GO:0005886">
    <property type="term" value="C:plasma membrane"/>
    <property type="evidence" value="ECO:0007669"/>
    <property type="project" value="TreeGrafter"/>
</dbReference>
<feature type="domain" description="DRBM" evidence="6">
    <location>
        <begin position="247"/>
        <end position="314"/>
    </location>
</feature>
<proteinExistence type="evidence at transcript level"/>